<feature type="chain" id="PRO_5015034023" evidence="1">
    <location>
        <begin position="20"/>
        <end position="108"/>
    </location>
</feature>
<accession>A0A0A9YT24</accession>
<keyword evidence="1" id="KW-0732">Signal</keyword>
<name>A0A0A9YT24_LYGHE</name>
<reference evidence="2" key="2">
    <citation type="submission" date="2014-07" db="EMBL/GenBank/DDBJ databases">
        <authorList>
            <person name="Hull J."/>
        </authorList>
    </citation>
    <scope>NUCLEOTIDE SEQUENCE</scope>
</reference>
<reference evidence="3" key="3">
    <citation type="submission" date="2014-09" db="EMBL/GenBank/DDBJ databases">
        <authorList>
            <person name="Magalhaes I.L.F."/>
            <person name="Oliveira U."/>
            <person name="Santos F.R."/>
            <person name="Vidigal T.H.D.A."/>
            <person name="Brescovit A.D."/>
            <person name="Santos A.J."/>
        </authorList>
    </citation>
    <scope>NUCLEOTIDE SEQUENCE</scope>
</reference>
<reference evidence="2" key="1">
    <citation type="journal article" date="2014" name="PLoS ONE">
        <title>Transcriptome-Based Identification of ABC Transporters in the Western Tarnished Plant Bug Lygus hesperus.</title>
        <authorList>
            <person name="Hull J.J."/>
            <person name="Chaney K."/>
            <person name="Geib S.M."/>
            <person name="Fabrick J.A."/>
            <person name="Brent C.S."/>
            <person name="Walsh D."/>
            <person name="Lavine L.C."/>
        </authorList>
    </citation>
    <scope>NUCLEOTIDE SEQUENCE</scope>
</reference>
<dbReference type="AlphaFoldDB" id="A0A0A9YT24"/>
<evidence type="ECO:0000313" key="2">
    <source>
        <dbReference type="EMBL" id="JAG35349.1"/>
    </source>
</evidence>
<dbReference type="EMBL" id="GBRD01005385">
    <property type="protein sequence ID" value="JAG60436.1"/>
    <property type="molecule type" value="Transcribed_RNA"/>
</dbReference>
<proteinExistence type="predicted"/>
<organism evidence="2">
    <name type="scientific">Lygus hesperus</name>
    <name type="common">Western plant bug</name>
    <dbReference type="NCBI Taxonomy" id="30085"/>
    <lineage>
        <taxon>Eukaryota</taxon>
        <taxon>Metazoa</taxon>
        <taxon>Ecdysozoa</taxon>
        <taxon>Arthropoda</taxon>
        <taxon>Hexapoda</taxon>
        <taxon>Insecta</taxon>
        <taxon>Pterygota</taxon>
        <taxon>Neoptera</taxon>
        <taxon>Paraneoptera</taxon>
        <taxon>Hemiptera</taxon>
        <taxon>Heteroptera</taxon>
        <taxon>Panheteroptera</taxon>
        <taxon>Cimicomorpha</taxon>
        <taxon>Miridae</taxon>
        <taxon>Mirini</taxon>
        <taxon>Lygus</taxon>
    </lineage>
</organism>
<feature type="signal peptide" evidence="1">
    <location>
        <begin position="1"/>
        <end position="19"/>
    </location>
</feature>
<protein>
    <submittedName>
        <fullName evidence="2">Phosphoribosylaminoimidazole-succinocarboxamide synthase</fullName>
    </submittedName>
</protein>
<gene>
    <name evidence="2" type="primary">purC_1</name>
    <name evidence="2" type="ORF">CM83_26078</name>
</gene>
<sequence length="108" mass="12658">MKIPLIVLIAIMYMAIVLAGDEWKRSRNNLSPWRCQNRRAPTSVFKRMRRDRNAYSGKGGTKVSICDTDCLRIGFDRGYELPDELFEERYCLCTCKRPVLPEVQLHYL</sequence>
<evidence type="ECO:0000313" key="3">
    <source>
        <dbReference type="EMBL" id="JAG60436.1"/>
    </source>
</evidence>
<evidence type="ECO:0000256" key="1">
    <source>
        <dbReference type="SAM" id="SignalP"/>
    </source>
</evidence>
<dbReference type="EMBL" id="GBHO01008255">
    <property type="protein sequence ID" value="JAG35349.1"/>
    <property type="molecule type" value="Transcribed_RNA"/>
</dbReference>